<dbReference type="PANTHER" id="PTHR10073">
    <property type="entry name" value="DNA MISMATCH REPAIR PROTEIN MLH, PMS, MUTL"/>
    <property type="match status" value="1"/>
</dbReference>
<evidence type="ECO:0000256" key="3">
    <source>
        <dbReference type="ARBA" id="ARBA00070941"/>
    </source>
</evidence>
<evidence type="ECO:0000313" key="7">
    <source>
        <dbReference type="EMBL" id="CAA7264531.1"/>
    </source>
</evidence>
<evidence type="ECO:0000256" key="1">
    <source>
        <dbReference type="ARBA" id="ARBA00006082"/>
    </source>
</evidence>
<protein>
    <recommendedName>
        <fullName evidence="3">DNA mismatch repair protein PMS1</fullName>
    </recommendedName>
</protein>
<dbReference type="NCBIfam" id="TIGR00585">
    <property type="entry name" value="mutl"/>
    <property type="match status" value="1"/>
</dbReference>
<feature type="compositionally biased region" description="Basic and acidic residues" evidence="4">
    <location>
        <begin position="745"/>
        <end position="764"/>
    </location>
</feature>
<feature type="domain" description="MutL C-terminal dimerisation" evidence="5">
    <location>
        <begin position="837"/>
        <end position="1003"/>
    </location>
</feature>
<feature type="compositionally biased region" description="Low complexity" evidence="4">
    <location>
        <begin position="435"/>
        <end position="457"/>
    </location>
</feature>
<evidence type="ECO:0000256" key="4">
    <source>
        <dbReference type="SAM" id="MobiDB-lite"/>
    </source>
</evidence>
<dbReference type="InterPro" id="IPR002099">
    <property type="entry name" value="MutL/Mlh/PMS"/>
</dbReference>
<dbReference type="InterPro" id="IPR042121">
    <property type="entry name" value="MutL_C_regsub"/>
</dbReference>
<feature type="region of interest" description="Disordered" evidence="4">
    <location>
        <begin position="369"/>
        <end position="764"/>
    </location>
</feature>
<dbReference type="InterPro" id="IPR013507">
    <property type="entry name" value="DNA_mismatch_S5_2-like"/>
</dbReference>
<dbReference type="OrthoDB" id="10263226at2759"/>
<dbReference type="InterPro" id="IPR020568">
    <property type="entry name" value="Ribosomal_Su5_D2-typ_SF"/>
</dbReference>
<keyword evidence="8" id="KW-1185">Reference proteome</keyword>
<dbReference type="Gene3D" id="3.30.1370.100">
    <property type="entry name" value="MutL, C-terminal domain, regulatory subdomain"/>
    <property type="match status" value="1"/>
</dbReference>
<dbReference type="InterPro" id="IPR014721">
    <property type="entry name" value="Ribsml_uS5_D2-typ_fold_subgr"/>
</dbReference>
<dbReference type="CDD" id="cd03484">
    <property type="entry name" value="MutL_Trans_hPMS_2_like"/>
    <property type="match status" value="1"/>
</dbReference>
<feature type="compositionally biased region" description="Low complexity" evidence="4">
    <location>
        <begin position="725"/>
        <end position="744"/>
    </location>
</feature>
<feature type="compositionally biased region" description="Polar residues" evidence="4">
    <location>
        <begin position="478"/>
        <end position="497"/>
    </location>
</feature>
<evidence type="ECO:0000313" key="8">
    <source>
        <dbReference type="Proteomes" id="UP000467700"/>
    </source>
</evidence>
<dbReference type="SUPFAM" id="SSF118116">
    <property type="entry name" value="DNA mismatch repair protein MutL"/>
    <property type="match status" value="1"/>
</dbReference>
<dbReference type="Pfam" id="PF01119">
    <property type="entry name" value="DNA_mis_repair"/>
    <property type="match status" value="1"/>
</dbReference>
<feature type="compositionally biased region" description="Acidic residues" evidence="4">
    <location>
        <begin position="616"/>
        <end position="638"/>
    </location>
</feature>
<proteinExistence type="inferred from homology"/>
<dbReference type="Pfam" id="PF08676">
    <property type="entry name" value="MutL_C"/>
    <property type="match status" value="1"/>
</dbReference>
<dbReference type="SUPFAM" id="SSF54211">
    <property type="entry name" value="Ribosomal protein S5 domain 2-like"/>
    <property type="match status" value="1"/>
</dbReference>
<keyword evidence="2" id="KW-0227">DNA damage</keyword>
<dbReference type="PANTHER" id="PTHR10073:SF52">
    <property type="entry name" value="MISMATCH REPAIR ENDONUCLEASE PMS2"/>
    <property type="match status" value="1"/>
</dbReference>
<accession>A0A8S0XS45</accession>
<dbReference type="InterPro" id="IPR042120">
    <property type="entry name" value="MutL_C_dimsub"/>
</dbReference>
<dbReference type="FunFam" id="3.30.1370.100:FF:000001">
    <property type="entry name" value="Mismatch repair endonuclease pms1, putative"/>
    <property type="match status" value="1"/>
</dbReference>
<sequence>MSKTQGIKAIDRASVHRITSGQVVIDLQTAVKELLENSIDAGAANVEVRFKQYGLKSVEVVDDGSGISEEDYDSIALKHHTSKLETFTDLASVASFGFRGEALSSLCALSEEVTVCTATVSTAPMGVSLIMDSGGKIKKRSTVARQPGTTVTLTNLFSSLPVRRKEFERNLKREFGKALTLLSAYALGPCCTGSGVRLSVSNQPDKGPKAISLKTQGSPSSRASVTALWGPKSLDNIIDMDISFEVERDKATLKRLQNQDSEPISVRIVGLISKFSVSCGRTGTDRQFFYVNGRPCNLNKIQKAFNEVYRSFNATQAPFILADFILPTECYDVNVSPDKRTILLHSEGNLILALKAALEAHFAPSRSTYDLVGGTQKTHTQTTLSQTQRSSITRMTRQQTEEAANVEEAPSVVAAAIRRRPSYTSSPPPSPPSPSFNVSRSSAPSSPTPSITQPSKSDTFMDLDEPPEDDDPVVLDPSQSSWGRQLSVASRSQTTTPALELKQQPRGPEEKEDAEPPRKKRKSELGLAIVGSRQDEQDDENKQEDVDDVHRPVVPTRQEKSPTIQMLGRRETKAQTRTTTATSRLKGNGSSSNNLRQQLLNFARPGSQLPTKPTPEEDEDEDSKAVDDEEECADEDQEATFSTNRVGGLDEDEEVDQLEDDPPTNHDADITGPIPKKPSRTVANTSDRPSSPLHRTQDHGRDDGTEEGEDPVDLTAGEDDDSEDPSSVLSQALVSSSSTPSTLSRADKSRVVRPEVIRSDRSGGGDISLRVDVDKIRLAWTDGRRGHGAVSRLLKEPGVKTDSVPLDAGIGNVENDEKAVSALARVIEKDDFATMDIVGQFNLGFIVVRQRKLVAGAGQIDKEEAVAMDDLFIVDQHAADEKYNFETLQTTTRIQSQKLFKPQQLEVTAADEMLALENLEVLRQNGFEIDVDDEDCVAVGQGSRLKLTAQPVSKSTVFNMKDLEELIHLMRDRPSGQMVRCSKARAMFASRACRKSVMVGMPLTQAQMTTVVHHMGTMDQPWNCPHGRPTMRHLSDIRIFGARRKESPDWSSFA</sequence>
<dbReference type="PROSITE" id="PS00058">
    <property type="entry name" value="DNA_MISMATCH_REPAIR_1"/>
    <property type="match status" value="1"/>
</dbReference>
<dbReference type="GO" id="GO:0000710">
    <property type="term" value="P:meiotic mismatch repair"/>
    <property type="evidence" value="ECO:0007669"/>
    <property type="project" value="UniProtKB-ARBA"/>
</dbReference>
<feature type="compositionally biased region" description="Acidic residues" evidence="4">
    <location>
        <begin position="649"/>
        <end position="662"/>
    </location>
</feature>
<dbReference type="GO" id="GO:0140664">
    <property type="term" value="F:ATP-dependent DNA damage sensor activity"/>
    <property type="evidence" value="ECO:0007669"/>
    <property type="project" value="InterPro"/>
</dbReference>
<dbReference type="Proteomes" id="UP000467700">
    <property type="component" value="Unassembled WGS sequence"/>
</dbReference>
<feature type="compositionally biased region" description="Acidic residues" evidence="4">
    <location>
        <begin position="461"/>
        <end position="473"/>
    </location>
</feature>
<dbReference type="GO" id="GO:0030983">
    <property type="term" value="F:mismatched DNA binding"/>
    <property type="evidence" value="ECO:0007669"/>
    <property type="project" value="InterPro"/>
</dbReference>
<dbReference type="InterPro" id="IPR038973">
    <property type="entry name" value="MutL/Mlh/Pms-like"/>
</dbReference>
<evidence type="ECO:0000256" key="2">
    <source>
        <dbReference type="ARBA" id="ARBA00022763"/>
    </source>
</evidence>
<reference evidence="7 8" key="1">
    <citation type="submission" date="2020-01" db="EMBL/GenBank/DDBJ databases">
        <authorList>
            <person name="Gupta K D."/>
        </authorList>
    </citation>
    <scope>NUCLEOTIDE SEQUENCE [LARGE SCALE GENOMIC DNA]</scope>
</reference>
<dbReference type="SUPFAM" id="SSF55874">
    <property type="entry name" value="ATPase domain of HSP90 chaperone/DNA topoisomerase II/histidine kinase"/>
    <property type="match status" value="1"/>
</dbReference>
<gene>
    <name evidence="7" type="ORF">AAE3_LOCUS6763</name>
</gene>
<dbReference type="EMBL" id="CACVBS010000045">
    <property type="protein sequence ID" value="CAA7264531.1"/>
    <property type="molecule type" value="Genomic_DNA"/>
</dbReference>
<feature type="compositionally biased region" description="Low complexity" evidence="4">
    <location>
        <begin position="575"/>
        <end position="584"/>
    </location>
</feature>
<dbReference type="Pfam" id="PF13589">
    <property type="entry name" value="HATPase_c_3"/>
    <property type="match status" value="1"/>
</dbReference>
<feature type="compositionally biased region" description="Acidic residues" evidence="4">
    <location>
        <begin position="536"/>
        <end position="547"/>
    </location>
</feature>
<dbReference type="Gene3D" id="3.30.1540.20">
    <property type="entry name" value="MutL, C-terminal domain, dimerisation subdomain"/>
    <property type="match status" value="1"/>
</dbReference>
<feature type="compositionally biased region" description="Polar residues" evidence="4">
    <location>
        <begin position="588"/>
        <end position="600"/>
    </location>
</feature>
<dbReference type="InterPro" id="IPR037198">
    <property type="entry name" value="MutL_C_sf"/>
</dbReference>
<dbReference type="Gene3D" id="3.30.565.10">
    <property type="entry name" value="Histidine kinase-like ATPase, C-terminal domain"/>
    <property type="match status" value="1"/>
</dbReference>
<organism evidence="7 8">
    <name type="scientific">Cyclocybe aegerita</name>
    <name type="common">Black poplar mushroom</name>
    <name type="synonym">Agrocybe aegerita</name>
    <dbReference type="NCBI Taxonomy" id="1973307"/>
    <lineage>
        <taxon>Eukaryota</taxon>
        <taxon>Fungi</taxon>
        <taxon>Dikarya</taxon>
        <taxon>Basidiomycota</taxon>
        <taxon>Agaricomycotina</taxon>
        <taxon>Agaricomycetes</taxon>
        <taxon>Agaricomycetidae</taxon>
        <taxon>Agaricales</taxon>
        <taxon>Agaricineae</taxon>
        <taxon>Bolbitiaceae</taxon>
        <taxon>Cyclocybe</taxon>
    </lineage>
</organism>
<dbReference type="GO" id="GO:0032389">
    <property type="term" value="C:MutLalpha complex"/>
    <property type="evidence" value="ECO:0007669"/>
    <property type="project" value="TreeGrafter"/>
</dbReference>
<dbReference type="CDD" id="cd16926">
    <property type="entry name" value="HATPase_MutL-MLH-PMS-like"/>
    <property type="match status" value="1"/>
</dbReference>
<dbReference type="Gene3D" id="3.30.230.10">
    <property type="match status" value="1"/>
</dbReference>
<dbReference type="GO" id="GO:0005524">
    <property type="term" value="F:ATP binding"/>
    <property type="evidence" value="ECO:0007669"/>
    <property type="project" value="InterPro"/>
</dbReference>
<dbReference type="GO" id="GO:0016887">
    <property type="term" value="F:ATP hydrolysis activity"/>
    <property type="evidence" value="ECO:0007669"/>
    <property type="project" value="InterPro"/>
</dbReference>
<dbReference type="FunFam" id="3.30.565.10:FF:000014">
    <property type="entry name" value="Mismatch repair endonuclease pms1, putative"/>
    <property type="match status" value="1"/>
</dbReference>
<dbReference type="SMART" id="SM01340">
    <property type="entry name" value="DNA_mis_repair"/>
    <property type="match status" value="1"/>
</dbReference>
<dbReference type="SMART" id="SM00853">
    <property type="entry name" value="MutL_C"/>
    <property type="match status" value="1"/>
</dbReference>
<dbReference type="AlphaFoldDB" id="A0A8S0XS45"/>
<feature type="domain" description="DNA mismatch repair protein S5" evidence="6">
    <location>
        <begin position="225"/>
        <end position="363"/>
    </location>
</feature>
<feature type="compositionally biased region" description="Acidic residues" evidence="4">
    <location>
        <begin position="704"/>
        <end position="724"/>
    </location>
</feature>
<name>A0A8S0XS45_CYCAE</name>
<comment type="similarity">
    <text evidence="1">Belongs to the DNA mismatch repair MutL/HexB family.</text>
</comment>
<feature type="compositionally biased region" description="Low complexity" evidence="4">
    <location>
        <begin position="375"/>
        <end position="393"/>
    </location>
</feature>
<comment type="caution">
    <text evidence="7">The sequence shown here is derived from an EMBL/GenBank/DDBJ whole genome shotgun (WGS) entry which is preliminary data.</text>
</comment>
<dbReference type="InterPro" id="IPR014790">
    <property type="entry name" value="MutL_C"/>
</dbReference>
<evidence type="ECO:0000259" key="6">
    <source>
        <dbReference type="SMART" id="SM01340"/>
    </source>
</evidence>
<dbReference type="InterPro" id="IPR036890">
    <property type="entry name" value="HATPase_C_sf"/>
</dbReference>
<evidence type="ECO:0000259" key="5">
    <source>
        <dbReference type="SMART" id="SM00853"/>
    </source>
</evidence>
<dbReference type="InterPro" id="IPR014762">
    <property type="entry name" value="DNA_mismatch_repair_CS"/>
</dbReference>